<evidence type="ECO:0000313" key="2">
    <source>
        <dbReference type="EMBL" id="KAF2087968.1"/>
    </source>
</evidence>
<dbReference type="Proteomes" id="UP000799776">
    <property type="component" value="Unassembled WGS sequence"/>
</dbReference>
<proteinExistence type="predicted"/>
<protein>
    <submittedName>
        <fullName evidence="2">Uncharacterized protein</fullName>
    </submittedName>
</protein>
<accession>A0A9P4HY15</accession>
<organism evidence="2 3">
    <name type="scientific">Saccharata proteae CBS 121410</name>
    <dbReference type="NCBI Taxonomy" id="1314787"/>
    <lineage>
        <taxon>Eukaryota</taxon>
        <taxon>Fungi</taxon>
        <taxon>Dikarya</taxon>
        <taxon>Ascomycota</taxon>
        <taxon>Pezizomycotina</taxon>
        <taxon>Dothideomycetes</taxon>
        <taxon>Dothideomycetes incertae sedis</taxon>
        <taxon>Botryosphaeriales</taxon>
        <taxon>Saccharataceae</taxon>
        <taxon>Saccharata</taxon>
    </lineage>
</organism>
<feature type="transmembrane region" description="Helical" evidence="1">
    <location>
        <begin position="99"/>
        <end position="117"/>
    </location>
</feature>
<comment type="caution">
    <text evidence="2">The sequence shown here is derived from an EMBL/GenBank/DDBJ whole genome shotgun (WGS) entry which is preliminary data.</text>
</comment>
<dbReference type="AlphaFoldDB" id="A0A9P4HY15"/>
<feature type="transmembrane region" description="Helical" evidence="1">
    <location>
        <begin position="65"/>
        <end position="87"/>
    </location>
</feature>
<name>A0A9P4HY15_9PEZI</name>
<feature type="transmembrane region" description="Helical" evidence="1">
    <location>
        <begin position="154"/>
        <end position="175"/>
    </location>
</feature>
<evidence type="ECO:0000256" key="1">
    <source>
        <dbReference type="SAM" id="Phobius"/>
    </source>
</evidence>
<dbReference type="EMBL" id="ML978718">
    <property type="protein sequence ID" value="KAF2087968.1"/>
    <property type="molecule type" value="Genomic_DNA"/>
</dbReference>
<reference evidence="2" key="1">
    <citation type="journal article" date="2020" name="Stud. Mycol.">
        <title>101 Dothideomycetes genomes: a test case for predicting lifestyles and emergence of pathogens.</title>
        <authorList>
            <person name="Haridas S."/>
            <person name="Albert R."/>
            <person name="Binder M."/>
            <person name="Bloem J."/>
            <person name="Labutti K."/>
            <person name="Salamov A."/>
            <person name="Andreopoulos B."/>
            <person name="Baker S."/>
            <person name="Barry K."/>
            <person name="Bills G."/>
            <person name="Bluhm B."/>
            <person name="Cannon C."/>
            <person name="Castanera R."/>
            <person name="Culley D."/>
            <person name="Daum C."/>
            <person name="Ezra D."/>
            <person name="Gonzalez J."/>
            <person name="Henrissat B."/>
            <person name="Kuo A."/>
            <person name="Liang C."/>
            <person name="Lipzen A."/>
            <person name="Lutzoni F."/>
            <person name="Magnuson J."/>
            <person name="Mondo S."/>
            <person name="Nolan M."/>
            <person name="Ohm R."/>
            <person name="Pangilinan J."/>
            <person name="Park H.-J."/>
            <person name="Ramirez L."/>
            <person name="Alfaro M."/>
            <person name="Sun H."/>
            <person name="Tritt A."/>
            <person name="Yoshinaga Y."/>
            <person name="Zwiers L.-H."/>
            <person name="Turgeon B."/>
            <person name="Goodwin S."/>
            <person name="Spatafora J."/>
            <person name="Crous P."/>
            <person name="Grigoriev I."/>
        </authorList>
    </citation>
    <scope>NUCLEOTIDE SEQUENCE</scope>
    <source>
        <strain evidence="2">CBS 121410</strain>
    </source>
</reference>
<keyword evidence="1" id="KW-0472">Membrane</keyword>
<feature type="transmembrane region" description="Helical" evidence="1">
    <location>
        <begin position="123"/>
        <end position="142"/>
    </location>
</feature>
<gene>
    <name evidence="2" type="ORF">K490DRAFT_65248</name>
</gene>
<sequence>MIPLIPITFPSGKRHKYVTFGDISHVKDLEMQSERIERTALLGDGDAGNAAHAEPKSSLFDLDTWLALFFVVAALVTSFISAIDLMYEDTIDDATFSSLELIVNVFLALAIVARAIWLRNKPVKHVFCFCLQLCLLVGYFSVVPSDSPHRKGRIGGFMVYVAVFCWTQVVLAIFLPEAETRPRSWMTA</sequence>
<keyword evidence="3" id="KW-1185">Reference proteome</keyword>
<keyword evidence="1" id="KW-1133">Transmembrane helix</keyword>
<evidence type="ECO:0000313" key="3">
    <source>
        <dbReference type="Proteomes" id="UP000799776"/>
    </source>
</evidence>
<keyword evidence="1" id="KW-0812">Transmembrane</keyword>